<protein>
    <recommendedName>
        <fullName evidence="1">DUF6316 domain-containing protein</fullName>
    </recommendedName>
</protein>
<evidence type="ECO:0000313" key="3">
    <source>
        <dbReference type="Proteomes" id="UP000509568"/>
    </source>
</evidence>
<dbReference type="AlphaFoldDB" id="A0A7D5D9M3"/>
<keyword evidence="3" id="KW-1185">Reference proteome</keyword>
<name>A0A7D5D9M3_9PSED</name>
<accession>A0A7D5D9M3</accession>
<dbReference type="Pfam" id="PF19837">
    <property type="entry name" value="DUF6316"/>
    <property type="match status" value="1"/>
</dbReference>
<sequence>MYGKRAQDPADTVHYRSDRVIMVNGEFFFTTRENTQEGPYPSKEIAARETEAYIARMQGRA</sequence>
<dbReference type="InterPro" id="IPR045630">
    <property type="entry name" value="DUF6316"/>
</dbReference>
<proteinExistence type="predicted"/>
<feature type="domain" description="DUF6316" evidence="1">
    <location>
        <begin position="5"/>
        <end position="58"/>
    </location>
</feature>
<reference evidence="2 3" key="1">
    <citation type="submission" date="2020-06" db="EMBL/GenBank/DDBJ databases">
        <title>Pseudomonas eucalypticola sp. nov., an endophyte of Eucalyptus dunnii leaves with biocontrol ability of eucalyptus leaf blight.</title>
        <authorList>
            <person name="Liu Y."/>
            <person name="Song Z."/>
            <person name="Zeng H."/>
            <person name="Lu M."/>
            <person name="Wang X."/>
            <person name="Lian X."/>
            <person name="Zhang Q."/>
        </authorList>
    </citation>
    <scope>NUCLEOTIDE SEQUENCE [LARGE SCALE GENOMIC DNA]</scope>
    <source>
        <strain evidence="2 3">NP-1</strain>
    </source>
</reference>
<dbReference type="EMBL" id="CP056030">
    <property type="protein sequence ID" value="QKZ06212.1"/>
    <property type="molecule type" value="Genomic_DNA"/>
</dbReference>
<organism evidence="2 3">
    <name type="scientific">Pseudomonas eucalypticola</name>
    <dbReference type="NCBI Taxonomy" id="2599595"/>
    <lineage>
        <taxon>Bacteria</taxon>
        <taxon>Pseudomonadati</taxon>
        <taxon>Pseudomonadota</taxon>
        <taxon>Gammaproteobacteria</taxon>
        <taxon>Pseudomonadales</taxon>
        <taxon>Pseudomonadaceae</taxon>
        <taxon>Pseudomonas</taxon>
    </lineage>
</organism>
<evidence type="ECO:0000313" key="2">
    <source>
        <dbReference type="EMBL" id="QKZ06212.1"/>
    </source>
</evidence>
<gene>
    <name evidence="2" type="ORF">HWQ56_21505</name>
</gene>
<dbReference type="RefSeq" id="WP_158158049.1">
    <property type="nucleotide sequence ID" value="NZ_CP056030.1"/>
</dbReference>
<evidence type="ECO:0000259" key="1">
    <source>
        <dbReference type="Pfam" id="PF19837"/>
    </source>
</evidence>
<dbReference type="Proteomes" id="UP000509568">
    <property type="component" value="Chromosome"/>
</dbReference>
<dbReference type="KEGG" id="pez:HWQ56_21505"/>